<dbReference type="eggNOG" id="KOG1947">
    <property type="taxonomic scope" value="Eukaryota"/>
</dbReference>
<dbReference type="PANTHER" id="PTHR38926:SF5">
    <property type="entry name" value="F-BOX AND LEUCINE-RICH REPEAT PROTEIN 6"/>
    <property type="match status" value="1"/>
</dbReference>
<evidence type="ECO:0008006" key="3">
    <source>
        <dbReference type="Google" id="ProtNLM"/>
    </source>
</evidence>
<dbReference type="GO" id="GO:1905761">
    <property type="term" value="F:SCF ubiquitin ligase complex binding"/>
    <property type="evidence" value="ECO:0000318"/>
    <property type="project" value="GO_Central"/>
</dbReference>
<name>A0A251NMA8_PRUPE</name>
<dbReference type="InterPro" id="IPR032675">
    <property type="entry name" value="LRR_dom_sf"/>
</dbReference>
<dbReference type="Gramene" id="ONH99839">
    <property type="protein sequence ID" value="ONH99839"/>
    <property type="gene ID" value="PRUPE_6G053000"/>
</dbReference>
<protein>
    <recommendedName>
        <fullName evidence="3">FBD domain-containing protein</fullName>
    </recommendedName>
</protein>
<gene>
    <name evidence="1" type="ORF">PRUPE_6G053000</name>
</gene>
<dbReference type="AlphaFoldDB" id="A0A251NMA8"/>
<dbReference type="Gene3D" id="3.80.10.10">
    <property type="entry name" value="Ribonuclease Inhibitor"/>
    <property type="match status" value="1"/>
</dbReference>
<reference evidence="1 2" key="1">
    <citation type="journal article" date="2013" name="Nat. Genet.">
        <title>The high-quality draft genome of peach (Prunus persica) identifies unique patterns of genetic diversity, domestication and genome evolution.</title>
        <authorList>
            <consortium name="International Peach Genome Initiative"/>
            <person name="Verde I."/>
            <person name="Abbott A.G."/>
            <person name="Scalabrin S."/>
            <person name="Jung S."/>
            <person name="Shu S."/>
            <person name="Marroni F."/>
            <person name="Zhebentyayeva T."/>
            <person name="Dettori M.T."/>
            <person name="Grimwood J."/>
            <person name="Cattonaro F."/>
            <person name="Zuccolo A."/>
            <person name="Rossini L."/>
            <person name="Jenkins J."/>
            <person name="Vendramin E."/>
            <person name="Meisel L.A."/>
            <person name="Decroocq V."/>
            <person name="Sosinski B."/>
            <person name="Prochnik S."/>
            <person name="Mitros T."/>
            <person name="Policriti A."/>
            <person name="Cipriani G."/>
            <person name="Dondini L."/>
            <person name="Ficklin S."/>
            <person name="Goodstein D.M."/>
            <person name="Xuan P."/>
            <person name="Del Fabbro C."/>
            <person name="Aramini V."/>
            <person name="Copetti D."/>
            <person name="Gonzalez S."/>
            <person name="Horner D.S."/>
            <person name="Falchi R."/>
            <person name="Lucas S."/>
            <person name="Mica E."/>
            <person name="Maldonado J."/>
            <person name="Lazzari B."/>
            <person name="Bielenberg D."/>
            <person name="Pirona R."/>
            <person name="Miculan M."/>
            <person name="Barakat A."/>
            <person name="Testolin R."/>
            <person name="Stella A."/>
            <person name="Tartarini S."/>
            <person name="Tonutti P."/>
            <person name="Arus P."/>
            <person name="Orellana A."/>
            <person name="Wells C."/>
            <person name="Main D."/>
            <person name="Vizzotto G."/>
            <person name="Silva H."/>
            <person name="Salamini F."/>
            <person name="Schmutz J."/>
            <person name="Morgante M."/>
            <person name="Rokhsar D.S."/>
        </authorList>
    </citation>
    <scope>NUCLEOTIDE SEQUENCE [LARGE SCALE GENOMIC DNA]</scope>
    <source>
        <strain evidence="2">cv. Nemared</strain>
    </source>
</reference>
<dbReference type="STRING" id="3760.A0A251NMA8"/>
<keyword evidence="2" id="KW-1185">Reference proteome</keyword>
<dbReference type="EMBL" id="CM007656">
    <property type="protein sequence ID" value="ONH99839.1"/>
    <property type="molecule type" value="Genomic_DNA"/>
</dbReference>
<organism evidence="1 2">
    <name type="scientific">Prunus persica</name>
    <name type="common">Peach</name>
    <name type="synonym">Amygdalus persica</name>
    <dbReference type="NCBI Taxonomy" id="3760"/>
    <lineage>
        <taxon>Eukaryota</taxon>
        <taxon>Viridiplantae</taxon>
        <taxon>Streptophyta</taxon>
        <taxon>Embryophyta</taxon>
        <taxon>Tracheophyta</taxon>
        <taxon>Spermatophyta</taxon>
        <taxon>Magnoliopsida</taxon>
        <taxon>eudicotyledons</taxon>
        <taxon>Gunneridae</taxon>
        <taxon>Pentapetalae</taxon>
        <taxon>rosids</taxon>
        <taxon>fabids</taxon>
        <taxon>Rosales</taxon>
        <taxon>Rosaceae</taxon>
        <taxon>Amygdaloideae</taxon>
        <taxon>Amygdaleae</taxon>
        <taxon>Prunus</taxon>
    </lineage>
</organism>
<proteinExistence type="predicted"/>
<dbReference type="PANTHER" id="PTHR38926">
    <property type="entry name" value="F-BOX DOMAIN CONTAINING PROTEIN, EXPRESSED"/>
    <property type="match status" value="1"/>
</dbReference>
<dbReference type="Proteomes" id="UP000006882">
    <property type="component" value="Chromosome G6"/>
</dbReference>
<accession>A0A251NMA8</accession>
<evidence type="ECO:0000313" key="2">
    <source>
        <dbReference type="Proteomes" id="UP000006882"/>
    </source>
</evidence>
<sequence>MDCLDKVLEKVGMESAFGCSFCVQLPKCCTVEAFEFAANVCPGLVTLSLPGDLLDSKHANLELIGKWKTLEVLSLGSCLNLAKILAIIQTHCKNFYGLDLSRGSVHGREALSIMKFVPNIKYFNLKGAKVNPDGLVTLLCGCKDLVMLDARDCFGFNENDDEISKLASHISKFMCKGFEFPEFLCGMDNFVLPVDGYSFHLHVEETWDEMLNDLRDAFNDLSDEE</sequence>
<dbReference type="SUPFAM" id="SSF52047">
    <property type="entry name" value="RNI-like"/>
    <property type="match status" value="1"/>
</dbReference>
<evidence type="ECO:0000313" key="1">
    <source>
        <dbReference type="EMBL" id="ONH99839.1"/>
    </source>
</evidence>